<dbReference type="PANTHER" id="PTHR35526">
    <property type="entry name" value="ANTI-SIGMA-F FACTOR RSBW-RELATED"/>
    <property type="match status" value="1"/>
</dbReference>
<comment type="caution">
    <text evidence="3">The sequence shown here is derived from an EMBL/GenBank/DDBJ whole genome shotgun (WGS) entry which is preliminary data.</text>
</comment>
<dbReference type="Gene3D" id="3.30.565.10">
    <property type="entry name" value="Histidine kinase-like ATPase, C-terminal domain"/>
    <property type="match status" value="1"/>
</dbReference>
<dbReference type="PANTHER" id="PTHR35526:SF3">
    <property type="entry name" value="ANTI-SIGMA-F FACTOR RSBW"/>
    <property type="match status" value="1"/>
</dbReference>
<feature type="domain" description="Histidine kinase/HSP90-like ATPase" evidence="2">
    <location>
        <begin position="15"/>
        <end position="127"/>
    </location>
</feature>
<reference evidence="4" key="1">
    <citation type="journal article" date="2019" name="Int. J. Syst. Evol. Microbiol.">
        <title>The Global Catalogue of Microorganisms (GCM) 10K type strain sequencing project: providing services to taxonomists for standard genome sequencing and annotation.</title>
        <authorList>
            <consortium name="The Broad Institute Genomics Platform"/>
            <consortium name="The Broad Institute Genome Sequencing Center for Infectious Disease"/>
            <person name="Wu L."/>
            <person name="Ma J."/>
        </authorList>
    </citation>
    <scope>NUCLEOTIDE SEQUENCE [LARGE SCALE GENOMIC DNA]</scope>
    <source>
        <strain evidence="4">JCM 6307</strain>
    </source>
</reference>
<dbReference type="Pfam" id="PF13581">
    <property type="entry name" value="HATPase_c_2"/>
    <property type="match status" value="1"/>
</dbReference>
<evidence type="ECO:0000256" key="1">
    <source>
        <dbReference type="ARBA" id="ARBA00022527"/>
    </source>
</evidence>
<keyword evidence="1" id="KW-0418">Kinase</keyword>
<evidence type="ECO:0000313" key="4">
    <source>
        <dbReference type="Proteomes" id="UP001501358"/>
    </source>
</evidence>
<proteinExistence type="predicted"/>
<dbReference type="Proteomes" id="UP001501358">
    <property type="component" value="Unassembled WGS sequence"/>
</dbReference>
<dbReference type="EMBL" id="BAAATA010000022">
    <property type="protein sequence ID" value="GAA2496916.1"/>
    <property type="molecule type" value="Genomic_DNA"/>
</dbReference>
<evidence type="ECO:0000259" key="2">
    <source>
        <dbReference type="Pfam" id="PF13581"/>
    </source>
</evidence>
<name>A0ABP5ZDA5_9ACTN</name>
<accession>A0ABP5ZDA5</accession>
<dbReference type="InterPro" id="IPR036890">
    <property type="entry name" value="HATPase_C_sf"/>
</dbReference>
<dbReference type="SUPFAM" id="SSF55874">
    <property type="entry name" value="ATPase domain of HSP90 chaperone/DNA topoisomerase II/histidine kinase"/>
    <property type="match status" value="1"/>
</dbReference>
<dbReference type="RefSeq" id="WP_344384278.1">
    <property type="nucleotide sequence ID" value="NZ_BAAATA010000022.1"/>
</dbReference>
<sequence>MITDRSKTCALELDALPSRIGQVRRIVSAQLRYWDLVPLIDPALLGVTELLANVHRHARPNKRCTVEMDFADSRLTVAVRDGDPRLPTARMPDPTATSGRGIAMIAALSEAWGARAEAERGGKVVWFMLRERRPRLRLAEDPPALAAVSALADPPAPAEPPVAPAEPLMVPVESPVGVPLESPVEVPVGAAAARQAVTVA</sequence>
<evidence type="ECO:0000313" key="3">
    <source>
        <dbReference type="EMBL" id="GAA2496916.1"/>
    </source>
</evidence>
<protein>
    <recommendedName>
        <fullName evidence="2">Histidine kinase/HSP90-like ATPase domain-containing protein</fullName>
    </recommendedName>
</protein>
<dbReference type="InterPro" id="IPR003594">
    <property type="entry name" value="HATPase_dom"/>
</dbReference>
<keyword evidence="4" id="KW-1185">Reference proteome</keyword>
<dbReference type="CDD" id="cd16936">
    <property type="entry name" value="HATPase_RsbW-like"/>
    <property type="match status" value="1"/>
</dbReference>
<organism evidence="3 4">
    <name type="scientific">Streptomyces thermolineatus</name>
    <dbReference type="NCBI Taxonomy" id="44033"/>
    <lineage>
        <taxon>Bacteria</taxon>
        <taxon>Bacillati</taxon>
        <taxon>Actinomycetota</taxon>
        <taxon>Actinomycetes</taxon>
        <taxon>Kitasatosporales</taxon>
        <taxon>Streptomycetaceae</taxon>
        <taxon>Streptomyces</taxon>
    </lineage>
</organism>
<keyword evidence="1" id="KW-0808">Transferase</keyword>
<dbReference type="InterPro" id="IPR050267">
    <property type="entry name" value="Anti-sigma-factor_SerPK"/>
</dbReference>
<keyword evidence="1" id="KW-0723">Serine/threonine-protein kinase</keyword>
<gene>
    <name evidence="3" type="ORF">GCM10010406_36650</name>
</gene>